<sequence length="106" mass="11569">MSAERQAQWLALARKADKMHARQVENLAHSHRSEIASHLAASAAGPELRAQISAIQARVDGQERVSEEDKLLAAGMVDAAAGPDHKREQLIRARHAVRFAGTEQNT</sequence>
<evidence type="ECO:0000313" key="2">
    <source>
        <dbReference type="Proteomes" id="UP001500653"/>
    </source>
</evidence>
<proteinExistence type="predicted"/>
<gene>
    <name evidence="1" type="ORF">GCM10009676_00520</name>
</gene>
<dbReference type="Proteomes" id="UP001500653">
    <property type="component" value="Unassembled WGS sequence"/>
</dbReference>
<organism evidence="1 2">
    <name type="scientific">Prauserella halophila</name>
    <dbReference type="NCBI Taxonomy" id="185641"/>
    <lineage>
        <taxon>Bacteria</taxon>
        <taxon>Bacillati</taxon>
        <taxon>Actinomycetota</taxon>
        <taxon>Actinomycetes</taxon>
        <taxon>Pseudonocardiales</taxon>
        <taxon>Pseudonocardiaceae</taxon>
        <taxon>Prauserella</taxon>
    </lineage>
</organism>
<evidence type="ECO:0000313" key="1">
    <source>
        <dbReference type="EMBL" id="GAA1223154.1"/>
    </source>
</evidence>
<accession>A0ABN1VTZ5</accession>
<keyword evidence="2" id="KW-1185">Reference proteome</keyword>
<protein>
    <submittedName>
        <fullName evidence="1">Uncharacterized protein</fullName>
    </submittedName>
</protein>
<reference evidence="1 2" key="1">
    <citation type="journal article" date="2019" name="Int. J. Syst. Evol. Microbiol.">
        <title>The Global Catalogue of Microorganisms (GCM) 10K type strain sequencing project: providing services to taxonomists for standard genome sequencing and annotation.</title>
        <authorList>
            <consortium name="The Broad Institute Genomics Platform"/>
            <consortium name="The Broad Institute Genome Sequencing Center for Infectious Disease"/>
            <person name="Wu L."/>
            <person name="Ma J."/>
        </authorList>
    </citation>
    <scope>NUCLEOTIDE SEQUENCE [LARGE SCALE GENOMIC DNA]</scope>
    <source>
        <strain evidence="1 2">JCM 13023</strain>
    </source>
</reference>
<dbReference type="EMBL" id="BAAALN010000001">
    <property type="protein sequence ID" value="GAA1223154.1"/>
    <property type="molecule type" value="Genomic_DNA"/>
</dbReference>
<name>A0ABN1VTZ5_9PSEU</name>
<comment type="caution">
    <text evidence="1">The sequence shown here is derived from an EMBL/GenBank/DDBJ whole genome shotgun (WGS) entry which is preliminary data.</text>
</comment>